<keyword evidence="7" id="KW-0346">Stress response</keyword>
<evidence type="ECO:0008006" key="9">
    <source>
        <dbReference type="Google" id="ProtNLM"/>
    </source>
</evidence>
<dbReference type="GO" id="GO:0016787">
    <property type="term" value="F:hydrolase activity"/>
    <property type="evidence" value="ECO:0007669"/>
    <property type="project" value="UniProtKB-KW"/>
</dbReference>
<keyword evidence="5" id="KW-0378">Hydrolase</keyword>
<dbReference type="InterPro" id="IPR038570">
    <property type="entry name" value="HicA_sf"/>
</dbReference>
<evidence type="ECO:0000256" key="7">
    <source>
        <dbReference type="ARBA" id="ARBA00023016"/>
    </source>
</evidence>
<evidence type="ECO:0000256" key="5">
    <source>
        <dbReference type="ARBA" id="ARBA00022801"/>
    </source>
</evidence>
<evidence type="ECO:0000256" key="3">
    <source>
        <dbReference type="ARBA" id="ARBA00022722"/>
    </source>
</evidence>
<dbReference type="Pfam" id="PF07927">
    <property type="entry name" value="HicA_toxin"/>
    <property type="match status" value="1"/>
</dbReference>
<dbReference type="SUPFAM" id="SSF54786">
    <property type="entry name" value="YcfA/nrd intein domain"/>
    <property type="match status" value="1"/>
</dbReference>
<keyword evidence="4" id="KW-0255">Endonuclease</keyword>
<dbReference type="GO" id="GO:0004519">
    <property type="term" value="F:endonuclease activity"/>
    <property type="evidence" value="ECO:0007669"/>
    <property type="project" value="UniProtKB-KW"/>
</dbReference>
<keyword evidence="6" id="KW-0694">RNA-binding</keyword>
<evidence type="ECO:0000313" key="8">
    <source>
        <dbReference type="EMBL" id="CAA9574213.1"/>
    </source>
</evidence>
<sequence>MLQVSDKEVVRALERTGWIRMQSAGGSHVRLQRRDGTGRVVVPVHANKPLKVGTIASILKMAELTEAQLKELL</sequence>
<accession>A0A6J4VAW3</accession>
<comment type="similarity">
    <text evidence="1">Belongs to the HicA mRNA interferase family.</text>
</comment>
<protein>
    <recommendedName>
        <fullName evidence="9">YcfA family protein</fullName>
    </recommendedName>
</protein>
<dbReference type="GO" id="GO:0003729">
    <property type="term" value="F:mRNA binding"/>
    <property type="evidence" value="ECO:0007669"/>
    <property type="project" value="InterPro"/>
</dbReference>
<reference evidence="8" key="1">
    <citation type="submission" date="2020-02" db="EMBL/GenBank/DDBJ databases">
        <authorList>
            <person name="Meier V. D."/>
        </authorList>
    </citation>
    <scope>NUCLEOTIDE SEQUENCE</scope>
    <source>
        <strain evidence="8">AVDCRST_MAG59</strain>
    </source>
</reference>
<dbReference type="Gene3D" id="3.30.920.30">
    <property type="entry name" value="Hypothetical protein"/>
    <property type="match status" value="1"/>
</dbReference>
<evidence type="ECO:0000256" key="2">
    <source>
        <dbReference type="ARBA" id="ARBA00022649"/>
    </source>
</evidence>
<organism evidence="8">
    <name type="scientific">uncultured Thermomicrobiales bacterium</name>
    <dbReference type="NCBI Taxonomy" id="1645740"/>
    <lineage>
        <taxon>Bacteria</taxon>
        <taxon>Pseudomonadati</taxon>
        <taxon>Thermomicrobiota</taxon>
        <taxon>Thermomicrobia</taxon>
        <taxon>Thermomicrobiales</taxon>
        <taxon>environmental samples</taxon>
    </lineage>
</organism>
<keyword evidence="2" id="KW-1277">Toxin-antitoxin system</keyword>
<dbReference type="EMBL" id="CADCWF010000279">
    <property type="protein sequence ID" value="CAA9574213.1"/>
    <property type="molecule type" value="Genomic_DNA"/>
</dbReference>
<evidence type="ECO:0000256" key="1">
    <source>
        <dbReference type="ARBA" id="ARBA00006620"/>
    </source>
</evidence>
<dbReference type="AlphaFoldDB" id="A0A6J4VAW3"/>
<keyword evidence="3" id="KW-0540">Nuclease</keyword>
<proteinExistence type="inferred from homology"/>
<evidence type="ECO:0000256" key="6">
    <source>
        <dbReference type="ARBA" id="ARBA00022884"/>
    </source>
</evidence>
<dbReference type="InterPro" id="IPR012933">
    <property type="entry name" value="HicA_mRNA_interferase"/>
</dbReference>
<evidence type="ECO:0000256" key="4">
    <source>
        <dbReference type="ARBA" id="ARBA00022759"/>
    </source>
</evidence>
<gene>
    <name evidence="8" type="ORF">AVDCRST_MAG59-3900</name>
</gene>
<name>A0A6J4VAW3_9BACT</name>